<gene>
    <name evidence="4" type="ORF">SAMN04488108_0701</name>
</gene>
<keyword evidence="2" id="KW-0378">Hydrolase</keyword>
<dbReference type="InterPro" id="IPR044150">
    <property type="entry name" value="HDAC_classIV"/>
</dbReference>
<dbReference type="InterPro" id="IPR037138">
    <property type="entry name" value="His_deacetylse_dom_sf"/>
</dbReference>
<dbReference type="CDD" id="cd09993">
    <property type="entry name" value="HDAC_classIV"/>
    <property type="match status" value="1"/>
</dbReference>
<accession>A0A1M7Z619</accession>
<evidence type="ECO:0000313" key="4">
    <source>
        <dbReference type="EMBL" id="SHO60294.1"/>
    </source>
</evidence>
<dbReference type="SUPFAM" id="SSF52768">
    <property type="entry name" value="Arginase/deacetylase"/>
    <property type="match status" value="1"/>
</dbReference>
<dbReference type="Pfam" id="PF00850">
    <property type="entry name" value="Hist_deacetyl"/>
    <property type="match status" value="1"/>
</dbReference>
<keyword evidence="5" id="KW-1185">Reference proteome</keyword>
<dbReference type="OrthoDB" id="9808367at2"/>
<dbReference type="Proteomes" id="UP000184609">
    <property type="component" value="Unassembled WGS sequence"/>
</dbReference>
<dbReference type="GO" id="GO:0040029">
    <property type="term" value="P:epigenetic regulation of gene expression"/>
    <property type="evidence" value="ECO:0007669"/>
    <property type="project" value="TreeGrafter"/>
</dbReference>
<dbReference type="InterPro" id="IPR023696">
    <property type="entry name" value="Ureohydrolase_dom_sf"/>
</dbReference>
<evidence type="ECO:0000259" key="3">
    <source>
        <dbReference type="Pfam" id="PF00850"/>
    </source>
</evidence>
<evidence type="ECO:0000313" key="5">
    <source>
        <dbReference type="Proteomes" id="UP000184609"/>
    </source>
</evidence>
<sequence length="300" mass="33809">MLHIAWSPEYCHPLPTGHRFPMEKYELLPQQLMYEGTVDESNFFKPKPASEGLILEAHDSDYWNRLNSLQLTRSEERATGFPLSRALVDREVLIAGGSVEAAVYAMENKIAMNIAGGTHHAYSNRGEGFCLLNDQAIAARYLQKKGLIQKILIIDLDVHQGNGTAEIFKDDPSVFTFSMHGAKNYPHRKEKSDLDVGLEDGTSDKEYLKTLNISLDQILNRFEPDFIMYQSGVDVLESDKLGRLSLTMEGVRMRDDIILSLSKELGLPMICSMGGGYSEKISQIIEAHSQVYRLAQEIFF</sequence>
<dbReference type="PANTHER" id="PTHR10625">
    <property type="entry name" value="HISTONE DEACETYLASE HDAC1-RELATED"/>
    <property type="match status" value="1"/>
</dbReference>
<dbReference type="GO" id="GO:0016787">
    <property type="term" value="F:hydrolase activity"/>
    <property type="evidence" value="ECO:0007669"/>
    <property type="project" value="UniProtKB-KW"/>
</dbReference>
<comment type="similarity">
    <text evidence="1">Belongs to the histone deacetylase family.</text>
</comment>
<proteinExistence type="inferred from homology"/>
<dbReference type="InterPro" id="IPR023801">
    <property type="entry name" value="His_deacetylse_dom"/>
</dbReference>
<feature type="domain" description="Histone deacetylase" evidence="3">
    <location>
        <begin position="18"/>
        <end position="288"/>
    </location>
</feature>
<name>A0A1M7Z619_9BACT</name>
<protein>
    <submittedName>
        <fullName evidence="4">Acetoin utilization deacetylase AcuC</fullName>
    </submittedName>
</protein>
<dbReference type="PANTHER" id="PTHR10625:SF19">
    <property type="entry name" value="HISTONE DEACETYLASE 12"/>
    <property type="match status" value="1"/>
</dbReference>
<dbReference type="AlphaFoldDB" id="A0A1M7Z619"/>
<reference evidence="5" key="1">
    <citation type="submission" date="2016-12" db="EMBL/GenBank/DDBJ databases">
        <authorList>
            <person name="Varghese N."/>
            <person name="Submissions S."/>
        </authorList>
    </citation>
    <scope>NUCLEOTIDE SEQUENCE [LARGE SCALE GENOMIC DNA]</scope>
    <source>
        <strain evidence="5">DSM 25035</strain>
    </source>
</reference>
<dbReference type="PRINTS" id="PR01270">
    <property type="entry name" value="HDASUPER"/>
</dbReference>
<dbReference type="Gene3D" id="3.40.800.20">
    <property type="entry name" value="Histone deacetylase domain"/>
    <property type="match status" value="1"/>
</dbReference>
<dbReference type="GO" id="GO:0004407">
    <property type="term" value="F:histone deacetylase activity"/>
    <property type="evidence" value="ECO:0007669"/>
    <property type="project" value="InterPro"/>
</dbReference>
<dbReference type="InterPro" id="IPR000286">
    <property type="entry name" value="HDACs"/>
</dbReference>
<evidence type="ECO:0000256" key="1">
    <source>
        <dbReference type="ARBA" id="ARBA00005947"/>
    </source>
</evidence>
<dbReference type="RefSeq" id="WP_073570343.1">
    <property type="nucleotide sequence ID" value="NZ_FRXN01000001.1"/>
</dbReference>
<organism evidence="4 5">
    <name type="scientific">Algoriphagus zhangzhouensis</name>
    <dbReference type="NCBI Taxonomy" id="1073327"/>
    <lineage>
        <taxon>Bacteria</taxon>
        <taxon>Pseudomonadati</taxon>
        <taxon>Bacteroidota</taxon>
        <taxon>Cytophagia</taxon>
        <taxon>Cytophagales</taxon>
        <taxon>Cyclobacteriaceae</taxon>
        <taxon>Algoriphagus</taxon>
    </lineage>
</organism>
<dbReference type="STRING" id="1073327.SAMN04488108_0701"/>
<dbReference type="EMBL" id="FRXN01000001">
    <property type="protein sequence ID" value="SHO60294.1"/>
    <property type="molecule type" value="Genomic_DNA"/>
</dbReference>
<evidence type="ECO:0000256" key="2">
    <source>
        <dbReference type="ARBA" id="ARBA00022801"/>
    </source>
</evidence>